<evidence type="ECO:0000256" key="3">
    <source>
        <dbReference type="ARBA" id="ARBA00022737"/>
    </source>
</evidence>
<keyword evidence="6" id="KW-1133">Transmembrane helix</keyword>
<evidence type="ECO:0000256" key="5">
    <source>
        <dbReference type="SAM" id="MobiDB-lite"/>
    </source>
</evidence>
<gene>
    <name evidence="8" type="ORF">J1605_017978</name>
</gene>
<dbReference type="SMART" id="SM00875">
    <property type="entry name" value="BACK"/>
    <property type="match status" value="1"/>
</dbReference>
<dbReference type="InterPro" id="IPR006652">
    <property type="entry name" value="Kelch_1"/>
</dbReference>
<keyword evidence="4" id="KW-0009">Actin-binding</keyword>
<feature type="transmembrane region" description="Helical" evidence="6">
    <location>
        <begin position="555"/>
        <end position="574"/>
    </location>
</feature>
<keyword evidence="3" id="KW-0677">Repeat</keyword>
<dbReference type="InterPro" id="IPR011705">
    <property type="entry name" value="BACK"/>
</dbReference>
<dbReference type="Pfam" id="PF07707">
    <property type="entry name" value="BACK"/>
    <property type="match status" value="1"/>
</dbReference>
<evidence type="ECO:0000256" key="6">
    <source>
        <dbReference type="SAM" id="Phobius"/>
    </source>
</evidence>
<dbReference type="InterPro" id="IPR006694">
    <property type="entry name" value="Fatty_acid_hydroxylase"/>
</dbReference>
<sequence length="788" mass="89575">MGFLCNLQTEQHFADVVLSEEFLNLGIEQVCSLISSDKLTISSEEKVFEAVIAWVNHDKDVRQEFMARLMEHVRLPLLPREYLVQRVEEEALVKNSSACKDYLIEAMKYHLLPTEQRILMKSVRTRLRTPMNLPKLMVVVGGQAPKAIRSVECYDFKEERWHQVAELPSRRCRAGMVYMAGLVFAVGGFNGSLRVRTVDSYDPVKDQWTSVANMRDRRSTLGAAVLNGLLYAVGGFDGSTGNFLLSFLHCWLSSVEAYNIKSNEWFHVAPMNTRRSSVGVAVVGGLLYAVGGYDGASRQCLSTVECYSATANEWTYIAEMSTRRSGAGVGVLNNLLYAVGGHDGPLVRKSVEVYDPATNTWRQVADMNMCRRNAGVCAVNGLLYVVGGDDGSCNLASVEYYNPTTDKWTVVSSCMSTGRSYAANGRAASAPFARVTRCRQLRRPITAPGRRGGGPRKPITAGGTARAAEPSEAREETAADTAVCRIIRLSAEICKMATNESISIFSSASLAVEYVDSLLPENPLQEPFKNAWNYMLNNYTKFQIATWGSLIVHEVLYFLFCLPGFLFQFIPYMKKYKIQKDKPETWENQWKCFKVLLFNHFCIQLPLICGTYYFTEYFNIPYDWETMPRWYMLLARCFGCAVIEDTWHYFLHRLLHHKRIYKHIHKIHHEFQAPFGMEAEYAHPLETLILGTGFFIGIMLLCDHVILLWAWVTIRLIETVDVHSGYDIPLNPLNLIPFYAGSRHHDFHHMNFIGNYASTFTWWDRLFGTDSQFTAYVEKMKKVEKKTE</sequence>
<dbReference type="Gene3D" id="2.120.10.80">
    <property type="entry name" value="Kelch-type beta propeller"/>
    <property type="match status" value="1"/>
</dbReference>
<evidence type="ECO:0000313" key="8">
    <source>
        <dbReference type="EMBL" id="KAJ8796364.1"/>
    </source>
</evidence>
<feature type="transmembrane region" description="Helical" evidence="6">
    <location>
        <begin position="687"/>
        <end position="712"/>
    </location>
</feature>
<keyword evidence="2" id="KW-0880">Kelch repeat</keyword>
<dbReference type="PANTHER" id="PTHR45632">
    <property type="entry name" value="LD33804P"/>
    <property type="match status" value="1"/>
</dbReference>
<evidence type="ECO:0000256" key="4">
    <source>
        <dbReference type="ARBA" id="ARBA00023203"/>
    </source>
</evidence>
<evidence type="ECO:0000256" key="1">
    <source>
        <dbReference type="ARBA" id="ARBA00004906"/>
    </source>
</evidence>
<dbReference type="Pfam" id="PF01344">
    <property type="entry name" value="Kelch_1"/>
    <property type="match status" value="6"/>
</dbReference>
<feature type="region of interest" description="Disordered" evidence="5">
    <location>
        <begin position="445"/>
        <end position="474"/>
    </location>
</feature>
<feature type="domain" description="BACK" evidence="7">
    <location>
        <begin position="1"/>
        <end position="88"/>
    </location>
</feature>
<evidence type="ECO:0000313" key="9">
    <source>
        <dbReference type="Proteomes" id="UP001159641"/>
    </source>
</evidence>
<dbReference type="InterPro" id="IPR011043">
    <property type="entry name" value="Gal_Oxase/kelch_b-propeller"/>
</dbReference>
<dbReference type="SUPFAM" id="SSF117281">
    <property type="entry name" value="Kelch motif"/>
    <property type="match status" value="1"/>
</dbReference>
<dbReference type="GO" id="GO:0008610">
    <property type="term" value="P:lipid biosynthetic process"/>
    <property type="evidence" value="ECO:0007669"/>
    <property type="project" value="InterPro"/>
</dbReference>
<comment type="caution">
    <text evidence="8">The sequence shown here is derived from an EMBL/GenBank/DDBJ whole genome shotgun (WGS) entry which is preliminary data.</text>
</comment>
<dbReference type="Pfam" id="PF04116">
    <property type="entry name" value="FA_hydroxylase"/>
    <property type="match status" value="1"/>
</dbReference>
<dbReference type="Proteomes" id="UP001159641">
    <property type="component" value="Unassembled WGS sequence"/>
</dbReference>
<keyword evidence="6" id="KW-0812">Transmembrane</keyword>
<dbReference type="FunFam" id="2.120.10.80:FF:000002">
    <property type="entry name" value="Kelch-like family member 2"/>
    <property type="match status" value="1"/>
</dbReference>
<comment type="pathway">
    <text evidence="1">Protein modification; protein ubiquitination.</text>
</comment>
<proteinExistence type="predicted"/>
<evidence type="ECO:0000256" key="2">
    <source>
        <dbReference type="ARBA" id="ARBA00022441"/>
    </source>
</evidence>
<dbReference type="InterPro" id="IPR015915">
    <property type="entry name" value="Kelch-typ_b-propeller"/>
</dbReference>
<keyword evidence="9" id="KW-1185">Reference proteome</keyword>
<reference evidence="8 9" key="1">
    <citation type="submission" date="2022-11" db="EMBL/GenBank/DDBJ databases">
        <title>Whole genome sequence of Eschrichtius robustus ER-17-0199.</title>
        <authorList>
            <person name="Bruniche-Olsen A."/>
            <person name="Black A.N."/>
            <person name="Fields C.J."/>
            <person name="Walden K."/>
            <person name="Dewoody J.A."/>
        </authorList>
    </citation>
    <scope>NUCLEOTIDE SEQUENCE [LARGE SCALE GENOMIC DNA]</scope>
    <source>
        <strain evidence="8">ER-17-0199</strain>
        <tissue evidence="8">Blubber</tissue>
    </source>
</reference>
<dbReference type="Gene3D" id="1.25.40.420">
    <property type="match status" value="1"/>
</dbReference>
<organism evidence="8 9">
    <name type="scientific">Eschrichtius robustus</name>
    <name type="common">California gray whale</name>
    <name type="synonym">Eschrichtius gibbosus</name>
    <dbReference type="NCBI Taxonomy" id="9764"/>
    <lineage>
        <taxon>Eukaryota</taxon>
        <taxon>Metazoa</taxon>
        <taxon>Chordata</taxon>
        <taxon>Craniata</taxon>
        <taxon>Vertebrata</taxon>
        <taxon>Euteleostomi</taxon>
        <taxon>Mammalia</taxon>
        <taxon>Eutheria</taxon>
        <taxon>Laurasiatheria</taxon>
        <taxon>Artiodactyla</taxon>
        <taxon>Whippomorpha</taxon>
        <taxon>Cetacea</taxon>
        <taxon>Mysticeti</taxon>
        <taxon>Eschrichtiidae</taxon>
        <taxon>Eschrichtius</taxon>
    </lineage>
</organism>
<evidence type="ECO:0000259" key="7">
    <source>
        <dbReference type="SMART" id="SM00875"/>
    </source>
</evidence>
<dbReference type="GO" id="GO:0003779">
    <property type="term" value="F:actin binding"/>
    <property type="evidence" value="ECO:0007669"/>
    <property type="project" value="UniProtKB-KW"/>
</dbReference>
<accession>A0AB34HYD9</accession>
<dbReference type="FunFam" id="1.25.40.420:FF:000001">
    <property type="entry name" value="Kelch-like family member 12"/>
    <property type="match status" value="1"/>
</dbReference>
<dbReference type="SMART" id="SM00612">
    <property type="entry name" value="Kelch"/>
    <property type="match status" value="6"/>
</dbReference>
<dbReference type="GO" id="GO:0005506">
    <property type="term" value="F:iron ion binding"/>
    <property type="evidence" value="ECO:0007669"/>
    <property type="project" value="InterPro"/>
</dbReference>
<dbReference type="SUPFAM" id="SSF50965">
    <property type="entry name" value="Galactose oxidase, central domain"/>
    <property type="match status" value="1"/>
</dbReference>
<dbReference type="PANTHER" id="PTHR45632:SF26">
    <property type="entry name" value="BTB DOMAIN-CONTAINING PROTEIN"/>
    <property type="match status" value="1"/>
</dbReference>
<protein>
    <recommendedName>
        <fullName evidence="7">BACK domain-containing protein</fullName>
    </recommendedName>
</protein>
<name>A0AB34HYD9_ESCRO</name>
<dbReference type="EMBL" id="JAIQCJ010000425">
    <property type="protein sequence ID" value="KAJ8796364.1"/>
    <property type="molecule type" value="Genomic_DNA"/>
</dbReference>
<dbReference type="AlphaFoldDB" id="A0AB34HYD9"/>
<dbReference type="GO" id="GO:0016491">
    <property type="term" value="F:oxidoreductase activity"/>
    <property type="evidence" value="ECO:0007669"/>
    <property type="project" value="InterPro"/>
</dbReference>
<keyword evidence="6" id="KW-0472">Membrane</keyword>
<feature type="transmembrane region" description="Helical" evidence="6">
    <location>
        <begin position="595"/>
        <end position="615"/>
    </location>
</feature>